<sequence length="382" mass="41027">MEVLDEYRAILSGEARRVDVPAVESELTQLWKAAAADTLEGQPVVRACVLNLVGYAPGDDVAQHINEVISQVSARHPSRSIIIVADPRAKSAGLRASISAHCQIPPAGGKQVCSEQITLHASGAALDEVHGTVLPLLVPGLPVFLWWHDEPPLDNHLFQELLDSCDHLVIDSADFAPERTATLLTDLQRITQESDIALSDLNWSRLTHWRELVAQFFDASPGRQYLDRLDAVSVEIASVHGKQPDLTEGLLLIGWLASRLGWALEEGALRSRLDAMSFKLKSGAGPVTVKLTPDPHHPGEGLHSLSLQAAGGAVFAISRSADDPACGIVSAELPEGSGYSRVVQMDLPSEATLLSDELDSPGHDAVFEEALAQAVRFMDGGQ</sequence>
<accession>A0A0F9LTQ6</accession>
<dbReference type="PANTHER" id="PTHR38658:SF1">
    <property type="entry name" value="OXPP CYCLE PROTEIN OPCA-RELATED"/>
    <property type="match status" value="1"/>
</dbReference>
<gene>
    <name evidence="3" type="ORF">LCGC14_1157320</name>
</gene>
<dbReference type="InterPro" id="IPR046802">
    <property type="entry name" value="OpcA_G6PD_C"/>
</dbReference>
<name>A0A0F9LTQ6_9ZZZZ</name>
<dbReference type="AlphaFoldDB" id="A0A0F9LTQ6"/>
<dbReference type="InterPro" id="IPR046801">
    <property type="entry name" value="OpcA_G6PD_N"/>
</dbReference>
<evidence type="ECO:0000313" key="3">
    <source>
        <dbReference type="EMBL" id="KKM98499.1"/>
    </source>
</evidence>
<feature type="domain" description="Glucose-6-phosphate dehydrogenase assembly protein OpcA C-terminal" evidence="2">
    <location>
        <begin position="197"/>
        <end position="371"/>
    </location>
</feature>
<evidence type="ECO:0000259" key="2">
    <source>
        <dbReference type="Pfam" id="PF20171"/>
    </source>
</evidence>
<protein>
    <recommendedName>
        <fullName evidence="4">Glucose-6-phosphate dehydrogenase assembly protein OpcA</fullName>
    </recommendedName>
</protein>
<comment type="caution">
    <text evidence="3">The sequence shown here is derived from an EMBL/GenBank/DDBJ whole genome shotgun (WGS) entry which is preliminary data.</text>
</comment>
<dbReference type="Pfam" id="PF10128">
    <property type="entry name" value="OpcA_G6PD_assem"/>
    <property type="match status" value="1"/>
</dbReference>
<dbReference type="EMBL" id="LAZR01005612">
    <property type="protein sequence ID" value="KKM98499.1"/>
    <property type="molecule type" value="Genomic_DNA"/>
</dbReference>
<proteinExistence type="predicted"/>
<reference evidence="3" key="1">
    <citation type="journal article" date="2015" name="Nature">
        <title>Complex archaea that bridge the gap between prokaryotes and eukaryotes.</title>
        <authorList>
            <person name="Spang A."/>
            <person name="Saw J.H."/>
            <person name="Jorgensen S.L."/>
            <person name="Zaremba-Niedzwiedzka K."/>
            <person name="Martijn J."/>
            <person name="Lind A.E."/>
            <person name="van Eijk R."/>
            <person name="Schleper C."/>
            <person name="Guy L."/>
            <person name="Ettema T.J."/>
        </authorList>
    </citation>
    <scope>NUCLEOTIDE SEQUENCE</scope>
</reference>
<feature type="domain" description="Glucose-6-phosphate dehydrogenase assembly protein OpcA N-terminal" evidence="1">
    <location>
        <begin position="71"/>
        <end position="179"/>
    </location>
</feature>
<organism evidence="3">
    <name type="scientific">marine sediment metagenome</name>
    <dbReference type="NCBI Taxonomy" id="412755"/>
    <lineage>
        <taxon>unclassified sequences</taxon>
        <taxon>metagenomes</taxon>
        <taxon>ecological metagenomes</taxon>
    </lineage>
</organism>
<dbReference type="PANTHER" id="PTHR38658">
    <property type="entry name" value="OXPP CYCLE PROTEIN OPCA-RELATED"/>
    <property type="match status" value="1"/>
</dbReference>
<dbReference type="InterPro" id="IPR004555">
    <property type="entry name" value="G6PDH_assembly_OpcA"/>
</dbReference>
<evidence type="ECO:0008006" key="4">
    <source>
        <dbReference type="Google" id="ProtNLM"/>
    </source>
</evidence>
<evidence type="ECO:0000259" key="1">
    <source>
        <dbReference type="Pfam" id="PF10128"/>
    </source>
</evidence>
<dbReference type="Pfam" id="PF20171">
    <property type="entry name" value="OpcA_G6PD_C"/>
    <property type="match status" value="1"/>
</dbReference>